<sequence>MNTSVKNRPSNYDQATENIKRNLERYGRLLHMKKFRNPAFTFADRH</sequence>
<comment type="caution">
    <text evidence="1">The sequence shown here is derived from an EMBL/GenBank/DDBJ whole genome shotgun (WGS) entry which is preliminary data.</text>
</comment>
<organism evidence="1 2">
    <name type="scientific">Dokdonia genika</name>
    <dbReference type="NCBI Taxonomy" id="308113"/>
    <lineage>
        <taxon>Bacteria</taxon>
        <taxon>Pseudomonadati</taxon>
        <taxon>Bacteroidota</taxon>
        <taxon>Flavobacteriia</taxon>
        <taxon>Flavobacteriales</taxon>
        <taxon>Flavobacteriaceae</taxon>
        <taxon>Dokdonia</taxon>
    </lineage>
</organism>
<dbReference type="Proteomes" id="UP001595878">
    <property type="component" value="Unassembled WGS sequence"/>
</dbReference>
<accession>A0ABV9L5U9</accession>
<name>A0ABV9L5U9_9FLAO</name>
<evidence type="ECO:0000313" key="1">
    <source>
        <dbReference type="EMBL" id="MFC4689359.1"/>
    </source>
</evidence>
<protein>
    <submittedName>
        <fullName evidence="1">Uncharacterized protein</fullName>
    </submittedName>
</protein>
<evidence type="ECO:0000313" key="2">
    <source>
        <dbReference type="Proteomes" id="UP001595878"/>
    </source>
</evidence>
<reference evidence="2" key="1">
    <citation type="journal article" date="2019" name="Int. J. Syst. Evol. Microbiol.">
        <title>The Global Catalogue of Microorganisms (GCM) 10K type strain sequencing project: providing services to taxonomists for standard genome sequencing and annotation.</title>
        <authorList>
            <consortium name="The Broad Institute Genomics Platform"/>
            <consortium name="The Broad Institute Genome Sequencing Center for Infectious Disease"/>
            <person name="Wu L."/>
            <person name="Ma J."/>
        </authorList>
    </citation>
    <scope>NUCLEOTIDE SEQUENCE [LARGE SCALE GENOMIC DNA]</scope>
    <source>
        <strain evidence="2">CGMCC 4.7427</strain>
    </source>
</reference>
<keyword evidence="2" id="KW-1185">Reference proteome</keyword>
<proteinExistence type="predicted"/>
<dbReference type="RefSeq" id="WP_157496174.1">
    <property type="nucleotide sequence ID" value="NZ_JBHSHB010000007.1"/>
</dbReference>
<dbReference type="EMBL" id="JBHSHB010000007">
    <property type="protein sequence ID" value="MFC4689359.1"/>
    <property type="molecule type" value="Genomic_DNA"/>
</dbReference>
<gene>
    <name evidence="1" type="ORF">ACFO5T_02840</name>
</gene>